<evidence type="ECO:0000313" key="1">
    <source>
        <dbReference type="EMBL" id="MBD1387162.1"/>
    </source>
</evidence>
<dbReference type="EMBL" id="JACWMW010000004">
    <property type="protein sequence ID" value="MBD1387162.1"/>
    <property type="molecule type" value="Genomic_DNA"/>
</dbReference>
<name>A0ABR7X9B1_9SPHI</name>
<dbReference type="Proteomes" id="UP000618754">
    <property type="component" value="Unassembled WGS sequence"/>
</dbReference>
<sequence>MLLGYIKEVVKEQAMAEQYLIELFNELKTADINEVTAAGVNTFLRLQQIARKKLSSFITTVEHCTDQAEIATKKAITGNKFIELMSSEQQLVFCSVHYHGKTITKLAAELNKPEDTIRLLLRESFTIIRNNRNDTAVHQ</sequence>
<comment type="caution">
    <text evidence="1">The sequence shown here is derived from an EMBL/GenBank/DDBJ whole genome shotgun (WGS) entry which is preliminary data.</text>
</comment>
<keyword evidence="2" id="KW-1185">Reference proteome</keyword>
<gene>
    <name evidence="1" type="ORF">IDJ75_17880</name>
</gene>
<organism evidence="1 2">
    <name type="scientific">Mucilaginibacter rigui</name>
    <dbReference type="NCBI Taxonomy" id="534635"/>
    <lineage>
        <taxon>Bacteria</taxon>
        <taxon>Pseudomonadati</taxon>
        <taxon>Bacteroidota</taxon>
        <taxon>Sphingobacteriia</taxon>
        <taxon>Sphingobacteriales</taxon>
        <taxon>Sphingobacteriaceae</taxon>
        <taxon>Mucilaginibacter</taxon>
    </lineage>
</organism>
<dbReference type="InterPro" id="IPR013324">
    <property type="entry name" value="RNA_pol_sigma_r3/r4-like"/>
</dbReference>
<reference evidence="1 2" key="1">
    <citation type="submission" date="2020-09" db="EMBL/GenBank/DDBJ databases">
        <title>Novel species of Mucilaginibacter isolated from a glacier on the Tibetan Plateau.</title>
        <authorList>
            <person name="Liu Q."/>
            <person name="Xin Y.-H."/>
        </authorList>
    </citation>
    <scope>NUCLEOTIDE SEQUENCE [LARGE SCALE GENOMIC DNA]</scope>
    <source>
        <strain evidence="1 2">CGMCC 1.13878</strain>
    </source>
</reference>
<protein>
    <recommendedName>
        <fullName evidence="3">Sigma-70 family RNA polymerase sigma factor</fullName>
    </recommendedName>
</protein>
<evidence type="ECO:0000313" key="2">
    <source>
        <dbReference type="Proteomes" id="UP000618754"/>
    </source>
</evidence>
<dbReference type="SUPFAM" id="SSF88659">
    <property type="entry name" value="Sigma3 and sigma4 domains of RNA polymerase sigma factors"/>
    <property type="match status" value="1"/>
</dbReference>
<dbReference type="RefSeq" id="WP_191177002.1">
    <property type="nucleotide sequence ID" value="NZ_JACWMW010000004.1"/>
</dbReference>
<evidence type="ECO:0008006" key="3">
    <source>
        <dbReference type="Google" id="ProtNLM"/>
    </source>
</evidence>
<proteinExistence type="predicted"/>
<accession>A0ABR7X9B1</accession>